<evidence type="ECO:0000313" key="2">
    <source>
        <dbReference type="Proteomes" id="UP001165960"/>
    </source>
</evidence>
<keyword evidence="2" id="KW-1185">Reference proteome</keyword>
<accession>A0ACC2UCP2</accession>
<dbReference type="Proteomes" id="UP001165960">
    <property type="component" value="Unassembled WGS sequence"/>
</dbReference>
<name>A0ACC2UCP2_9FUNG</name>
<dbReference type="EMBL" id="QTSX02000819">
    <property type="protein sequence ID" value="KAJ9084663.1"/>
    <property type="molecule type" value="Genomic_DNA"/>
</dbReference>
<evidence type="ECO:0000313" key="1">
    <source>
        <dbReference type="EMBL" id="KAJ9084663.1"/>
    </source>
</evidence>
<gene>
    <name evidence="1" type="ORF">DSO57_1022029</name>
</gene>
<comment type="caution">
    <text evidence="1">The sequence shown here is derived from an EMBL/GenBank/DDBJ whole genome shotgun (WGS) entry which is preliminary data.</text>
</comment>
<reference evidence="1" key="1">
    <citation type="submission" date="2022-04" db="EMBL/GenBank/DDBJ databases">
        <title>Genome of the entomopathogenic fungus Entomophthora muscae.</title>
        <authorList>
            <person name="Elya C."/>
            <person name="Lovett B.R."/>
            <person name="Lee E."/>
            <person name="Macias A.M."/>
            <person name="Hajek A.E."/>
            <person name="De Bivort B.L."/>
            <person name="Kasson M.T."/>
            <person name="De Fine Licht H.H."/>
            <person name="Stajich J.E."/>
        </authorList>
    </citation>
    <scope>NUCLEOTIDE SEQUENCE</scope>
    <source>
        <strain evidence="1">Berkeley</strain>
    </source>
</reference>
<sequence length="154" mass="17251">MMVSESTEKGDSSTTQVHDLDALISNGIQLLEDGDLPSALQFATRSLEQWGKNPKTLELLAHIQLESGNWQGATDIFKEIIELAKPNGWAPAHMSLGQMTTGKDSAAHYQEGIRLFLEKVNDPNLTPAEVFDLQRKNFKRICCSDRIISNRFMF</sequence>
<proteinExistence type="predicted"/>
<protein>
    <submittedName>
        <fullName evidence="1">Uncharacterized protein</fullName>
    </submittedName>
</protein>
<organism evidence="1 2">
    <name type="scientific">Entomophthora muscae</name>
    <dbReference type="NCBI Taxonomy" id="34485"/>
    <lineage>
        <taxon>Eukaryota</taxon>
        <taxon>Fungi</taxon>
        <taxon>Fungi incertae sedis</taxon>
        <taxon>Zoopagomycota</taxon>
        <taxon>Entomophthoromycotina</taxon>
        <taxon>Entomophthoromycetes</taxon>
        <taxon>Entomophthorales</taxon>
        <taxon>Entomophthoraceae</taxon>
        <taxon>Entomophthora</taxon>
    </lineage>
</organism>